<evidence type="ECO:0000313" key="3">
    <source>
        <dbReference type="Proteomes" id="UP000249915"/>
    </source>
</evidence>
<name>A0A2V4B6I7_9PSEU</name>
<feature type="region of interest" description="Disordered" evidence="1">
    <location>
        <begin position="68"/>
        <end position="105"/>
    </location>
</feature>
<dbReference type="AlphaFoldDB" id="A0A2V4B6I7"/>
<dbReference type="RefSeq" id="WP_112278970.1">
    <property type="nucleotide sequence ID" value="NZ_MASW01000001.1"/>
</dbReference>
<accession>A0A2V4B6I7</accession>
<sequence>MTGYRVDPQTLRSAAGQIADAIGGADKLELEKIAENGKVFGNDAVSGSLSAFCTTWELAKGILQQRSASAGEALDSAATAYENREDQNTMPQPSPSPGPAPQEVP</sequence>
<organism evidence="2 3">
    <name type="scientific">Prauserella muralis</name>
    <dbReference type="NCBI Taxonomy" id="588067"/>
    <lineage>
        <taxon>Bacteria</taxon>
        <taxon>Bacillati</taxon>
        <taxon>Actinomycetota</taxon>
        <taxon>Actinomycetes</taxon>
        <taxon>Pseudonocardiales</taxon>
        <taxon>Pseudonocardiaceae</taxon>
        <taxon>Prauserella</taxon>
    </lineage>
</organism>
<dbReference type="Proteomes" id="UP000249915">
    <property type="component" value="Unassembled WGS sequence"/>
</dbReference>
<dbReference type="OrthoDB" id="3262422at2"/>
<feature type="compositionally biased region" description="Pro residues" evidence="1">
    <location>
        <begin position="92"/>
        <end position="105"/>
    </location>
</feature>
<reference evidence="2 3" key="1">
    <citation type="submission" date="2016-07" db="EMBL/GenBank/DDBJ databases">
        <title>Draft genome sequence of Prauserella muralis DSM 45305, isolated from a mould-covered wall in an indoor environment.</title>
        <authorList>
            <person name="Ruckert C."/>
            <person name="Albersmeier A."/>
            <person name="Jiang C.-L."/>
            <person name="Jiang Y."/>
            <person name="Kalinowski J."/>
            <person name="Schneider O."/>
            <person name="Winkler A."/>
            <person name="Zotchev S.B."/>
        </authorList>
    </citation>
    <scope>NUCLEOTIDE SEQUENCE [LARGE SCALE GENOMIC DNA]</scope>
    <source>
        <strain evidence="2 3">DSM 45305</strain>
    </source>
</reference>
<keyword evidence="3" id="KW-1185">Reference proteome</keyword>
<proteinExistence type="predicted"/>
<evidence type="ECO:0000313" key="2">
    <source>
        <dbReference type="EMBL" id="PXY30948.1"/>
    </source>
</evidence>
<comment type="caution">
    <text evidence="2">The sequence shown here is derived from an EMBL/GenBank/DDBJ whole genome shotgun (WGS) entry which is preliminary data.</text>
</comment>
<dbReference type="EMBL" id="MASW01000001">
    <property type="protein sequence ID" value="PXY30948.1"/>
    <property type="molecule type" value="Genomic_DNA"/>
</dbReference>
<evidence type="ECO:0000256" key="1">
    <source>
        <dbReference type="SAM" id="MobiDB-lite"/>
    </source>
</evidence>
<protein>
    <submittedName>
        <fullName evidence="2">Uncharacterized protein</fullName>
    </submittedName>
</protein>
<gene>
    <name evidence="2" type="ORF">BAY60_00485</name>
</gene>